<dbReference type="InterPro" id="IPR029044">
    <property type="entry name" value="Nucleotide-diphossugar_trans"/>
</dbReference>
<dbReference type="GO" id="GO:0016779">
    <property type="term" value="F:nucleotidyltransferase activity"/>
    <property type="evidence" value="ECO:0007669"/>
    <property type="project" value="UniProtKB-ARBA"/>
</dbReference>
<protein>
    <submittedName>
        <fullName evidence="3">5-deoxyadenosylcobinamide phosphate nucleotidyltransferase</fullName>
    </submittedName>
</protein>
<evidence type="ECO:0000259" key="2">
    <source>
        <dbReference type="Pfam" id="PF12804"/>
    </source>
</evidence>
<evidence type="ECO:0000256" key="1">
    <source>
        <dbReference type="ARBA" id="ARBA00022679"/>
    </source>
</evidence>
<dbReference type="Gene3D" id="3.90.550.10">
    <property type="entry name" value="Spore Coat Polysaccharide Biosynthesis Protein SpsA, Chain A"/>
    <property type="match status" value="1"/>
</dbReference>
<sequence>MRALIMAGGEGSRLGMGEKPLVRIAGRPMIEWVIDAFLEADIDPIVVTSMKTPYTKNWCRANQITFVSTDGEGYLNDLARAVMLLEEDGAIFISVSDIPCLRADTIRAVMDAYIESKLPACSTWIPVSFCDHFGTEPRYQATIEGVPASPAGLNILYGSCIHEEQPELQLLLNEPGLVFNVNTRSELEKLETHFHSLMKDSHQAHNTPDESSECI</sequence>
<gene>
    <name evidence="3" type="ORF">FTO68_08070</name>
</gene>
<dbReference type="PANTHER" id="PTHR19136">
    <property type="entry name" value="MOLYBDENUM COFACTOR GUANYLYLTRANSFERASE"/>
    <property type="match status" value="1"/>
</dbReference>
<evidence type="ECO:0000313" key="3">
    <source>
        <dbReference type="EMBL" id="MCQ1538936.1"/>
    </source>
</evidence>
<dbReference type="AlphaFoldDB" id="A0ABD4TJQ0"/>
<feature type="domain" description="MobA-like NTP transferase" evidence="2">
    <location>
        <begin position="3"/>
        <end position="120"/>
    </location>
</feature>
<reference evidence="3 4" key="1">
    <citation type="submission" date="2019-08" db="EMBL/GenBank/DDBJ databases">
        <authorList>
            <person name="Chen S.-C."/>
            <person name="Lai M.-C."/>
            <person name="You Y.-T."/>
        </authorList>
    </citation>
    <scope>NUCLEOTIDE SEQUENCE [LARGE SCALE GENOMIC DNA]</scope>
    <source>
        <strain evidence="3 4">P2F9704a</strain>
    </source>
</reference>
<keyword evidence="1" id="KW-0808">Transferase</keyword>
<proteinExistence type="predicted"/>
<comment type="caution">
    <text evidence="3">The sequence shown here is derived from an EMBL/GenBank/DDBJ whole genome shotgun (WGS) entry which is preliminary data.</text>
</comment>
<dbReference type="RefSeq" id="WP_255332894.1">
    <property type="nucleotide sequence ID" value="NZ_VOTZ01000016.1"/>
</dbReference>
<dbReference type="InterPro" id="IPR025877">
    <property type="entry name" value="MobA-like_NTP_Trfase"/>
</dbReference>
<evidence type="ECO:0000313" key="4">
    <source>
        <dbReference type="Proteomes" id="UP001524383"/>
    </source>
</evidence>
<name>A0ABD4TJQ0_9EURY</name>
<accession>A0ABD4TJQ0</accession>
<organism evidence="3 4">
    <name type="scientific">Methanocalculus taiwanensis</name>
    <dbReference type="NCBI Taxonomy" id="106207"/>
    <lineage>
        <taxon>Archaea</taxon>
        <taxon>Methanobacteriati</taxon>
        <taxon>Methanobacteriota</taxon>
        <taxon>Stenosarchaea group</taxon>
        <taxon>Methanomicrobia</taxon>
        <taxon>Methanomicrobiales</taxon>
        <taxon>Methanocalculaceae</taxon>
        <taxon>Methanocalculus</taxon>
    </lineage>
</organism>
<dbReference type="SUPFAM" id="SSF53448">
    <property type="entry name" value="Nucleotide-diphospho-sugar transferases"/>
    <property type="match status" value="1"/>
</dbReference>
<dbReference type="EMBL" id="VOTZ01000016">
    <property type="protein sequence ID" value="MCQ1538936.1"/>
    <property type="molecule type" value="Genomic_DNA"/>
</dbReference>
<dbReference type="Pfam" id="PF12804">
    <property type="entry name" value="NTP_transf_3"/>
    <property type="match status" value="1"/>
</dbReference>
<keyword evidence="4" id="KW-1185">Reference proteome</keyword>
<dbReference type="PANTHER" id="PTHR19136:SF86">
    <property type="entry name" value="ADENOSYLCOBINAMIDE-PHOSPHATE GUANYLYLTRANSFERASE"/>
    <property type="match status" value="1"/>
</dbReference>
<dbReference type="Proteomes" id="UP001524383">
    <property type="component" value="Unassembled WGS sequence"/>
</dbReference>